<gene>
    <name evidence="3" type="ORF">CNX65_14540</name>
</gene>
<accession>A0A290Z5Q3</accession>
<evidence type="ECO:0008006" key="5">
    <source>
        <dbReference type="Google" id="ProtNLM"/>
    </source>
</evidence>
<dbReference type="GO" id="GO:0007165">
    <property type="term" value="P:signal transduction"/>
    <property type="evidence" value="ECO:0007669"/>
    <property type="project" value="InterPro"/>
</dbReference>
<proteinExistence type="predicted"/>
<dbReference type="SUPFAM" id="SSF49785">
    <property type="entry name" value="Galactose-binding domain-like"/>
    <property type="match status" value="1"/>
</dbReference>
<feature type="domain" description="TIR" evidence="2">
    <location>
        <begin position="30"/>
        <end position="165"/>
    </location>
</feature>
<reference evidence="3" key="1">
    <citation type="submission" date="2017-09" db="EMBL/GenBank/DDBJ databases">
        <title>Complete Genome Sequence of ansamitocin-producing Bacterium Actinosynnema pretiosum X47.</title>
        <authorList>
            <person name="Cao G."/>
            <person name="Zong G."/>
            <person name="Zhong C."/>
            <person name="Fu J."/>
        </authorList>
    </citation>
    <scope>NUCLEOTIDE SEQUENCE [LARGE SCALE GENOMIC DNA]</scope>
    <source>
        <strain evidence="3">X47</strain>
    </source>
</reference>
<dbReference type="InterPro" id="IPR000157">
    <property type="entry name" value="TIR_dom"/>
</dbReference>
<dbReference type="InterPro" id="IPR008979">
    <property type="entry name" value="Galactose-bd-like_sf"/>
</dbReference>
<evidence type="ECO:0000313" key="3">
    <source>
        <dbReference type="EMBL" id="ATE54357.1"/>
    </source>
</evidence>
<feature type="domain" description="Glycosyl hydrolase family 98 putative carbohydrate-binding module" evidence="1">
    <location>
        <begin position="242"/>
        <end position="313"/>
    </location>
</feature>
<dbReference type="Gene3D" id="3.40.50.10140">
    <property type="entry name" value="Toll/interleukin-1 receptor homology (TIR) domain"/>
    <property type="match status" value="1"/>
</dbReference>
<dbReference type="Pfam" id="PF13676">
    <property type="entry name" value="TIR_2"/>
    <property type="match status" value="1"/>
</dbReference>
<dbReference type="SUPFAM" id="SSF52200">
    <property type="entry name" value="Toll/Interleukin receptor TIR domain"/>
    <property type="match status" value="1"/>
</dbReference>
<protein>
    <recommendedName>
        <fullName evidence="5">TIR domain-containing protein</fullName>
    </recommendedName>
</protein>
<dbReference type="EMBL" id="CP023445">
    <property type="protein sequence ID" value="ATE54357.1"/>
    <property type="molecule type" value="Genomic_DNA"/>
</dbReference>
<dbReference type="InterPro" id="IPR013222">
    <property type="entry name" value="Glyco_hyd_98_carb-bd"/>
</dbReference>
<evidence type="ECO:0000259" key="1">
    <source>
        <dbReference type="Pfam" id="PF08305"/>
    </source>
</evidence>
<evidence type="ECO:0000259" key="2">
    <source>
        <dbReference type="Pfam" id="PF13676"/>
    </source>
</evidence>
<dbReference type="Proteomes" id="UP000218505">
    <property type="component" value="Chromosome"/>
</dbReference>
<dbReference type="InterPro" id="IPR035897">
    <property type="entry name" value="Toll_tir_struct_dom_sf"/>
</dbReference>
<dbReference type="AlphaFoldDB" id="A0A290Z5Q3"/>
<dbReference type="InterPro" id="IPR038637">
    <property type="entry name" value="NPCBM_sf"/>
</dbReference>
<dbReference type="KEGG" id="apre:CNX65_14540"/>
<dbReference type="Gene3D" id="2.60.120.1060">
    <property type="entry name" value="NPCBM/NEW2 domain"/>
    <property type="match status" value="1"/>
</dbReference>
<dbReference type="Pfam" id="PF08305">
    <property type="entry name" value="NPCBM"/>
    <property type="match status" value="1"/>
</dbReference>
<sequence length="345" mass="37534">MQIGHSGVGFGVRGGQGLIEQNRSRIITRVFINFRNGDTEQAAVALDGKLKIAFGSDNVFRSSRSMVAGDAFPEALRRAASECDVLLALIGPHWLVEGEDGKPRIQAPDDWVRAEIEEAMANGRRVIPVLVGDKATLKTETGKPLPLPLSLSALPQLHYLRFQHRSAEEDMWRLVAEIRRAAGPSAPPRVSPAPTAPVMLTTLAPVDQSREVRFGSASIGGHHYGDSIVFRSIPPSSTERGTIGFALRRDYRELEVVAGVLDDAAEAGQTGYFRVVVDGVVRAEIPVRQQEARTLRVDVTDALRLDLVAYRTDSETSPMRQGMLAALGRSSRLPALAWGNPVLHP</sequence>
<name>A0A290Z5Q3_9PSEU</name>
<organism evidence="3 4">
    <name type="scientific">Actinosynnema pretiosum</name>
    <dbReference type="NCBI Taxonomy" id="42197"/>
    <lineage>
        <taxon>Bacteria</taxon>
        <taxon>Bacillati</taxon>
        <taxon>Actinomycetota</taxon>
        <taxon>Actinomycetes</taxon>
        <taxon>Pseudonocardiales</taxon>
        <taxon>Pseudonocardiaceae</taxon>
        <taxon>Actinosynnema</taxon>
    </lineage>
</organism>
<keyword evidence="4" id="KW-1185">Reference proteome</keyword>
<evidence type="ECO:0000313" key="4">
    <source>
        <dbReference type="Proteomes" id="UP000218505"/>
    </source>
</evidence>